<dbReference type="AlphaFoldDB" id="A0A1M5YHB3"/>
<evidence type="ECO:0000313" key="2">
    <source>
        <dbReference type="Proteomes" id="UP000184226"/>
    </source>
</evidence>
<name>A0A1M5YHB3_9BURK</name>
<dbReference type="Proteomes" id="UP000184226">
    <property type="component" value="Unassembled WGS sequence"/>
</dbReference>
<proteinExistence type="predicted"/>
<protein>
    <submittedName>
        <fullName evidence="1">Uncharacterized protein</fullName>
    </submittedName>
</protein>
<reference evidence="1 2" key="1">
    <citation type="submission" date="2016-11" db="EMBL/GenBank/DDBJ databases">
        <authorList>
            <person name="Jaros S."/>
            <person name="Januszkiewicz K."/>
            <person name="Wedrychowicz H."/>
        </authorList>
    </citation>
    <scope>NUCLEOTIDE SEQUENCE [LARGE SCALE GENOMIC DNA]</scope>
    <source>
        <strain evidence="1 2">CGMCC 1.10190</strain>
    </source>
</reference>
<keyword evidence="2" id="KW-1185">Reference proteome</keyword>
<dbReference type="EMBL" id="FQXE01000009">
    <property type="protein sequence ID" value="SHI11405.1"/>
    <property type="molecule type" value="Genomic_DNA"/>
</dbReference>
<gene>
    <name evidence="1" type="ORF">SAMN04488135_10990</name>
</gene>
<accession>A0A1M5YHB3</accession>
<sequence>MRPLLGKPISIRISQEEHQRYMHAAADLGMTFSEYVRLRLVSVGDDYVADQIAQLRLTLLDNISPIEEDTFPMTLELLLLMRRICKPADVGMVRAELQRLGYTPWAAPTVITDTSST</sequence>
<dbReference type="RefSeq" id="WP_245801299.1">
    <property type="nucleotide sequence ID" value="NZ_FQXE01000009.1"/>
</dbReference>
<organism evidence="1 2">
    <name type="scientific">Pollutimonas bauzanensis</name>
    <dbReference type="NCBI Taxonomy" id="658167"/>
    <lineage>
        <taxon>Bacteria</taxon>
        <taxon>Pseudomonadati</taxon>
        <taxon>Pseudomonadota</taxon>
        <taxon>Betaproteobacteria</taxon>
        <taxon>Burkholderiales</taxon>
        <taxon>Alcaligenaceae</taxon>
        <taxon>Pollutimonas</taxon>
    </lineage>
</organism>
<evidence type="ECO:0000313" key="1">
    <source>
        <dbReference type="EMBL" id="SHI11405.1"/>
    </source>
</evidence>